<proteinExistence type="predicted"/>
<name>A0ABY7YKL7_9HYPH</name>
<dbReference type="InterPro" id="IPR038740">
    <property type="entry name" value="BioF2-like_GNAT_dom"/>
</dbReference>
<dbReference type="Pfam" id="PF13480">
    <property type="entry name" value="Acetyltransf_6"/>
    <property type="match status" value="1"/>
</dbReference>
<evidence type="ECO:0000259" key="1">
    <source>
        <dbReference type="Pfam" id="PF13480"/>
    </source>
</evidence>
<dbReference type="InterPro" id="IPR016181">
    <property type="entry name" value="Acyl_CoA_acyltransferase"/>
</dbReference>
<dbReference type="EC" id="2.3.1.-" evidence="2"/>
<dbReference type="Proteomes" id="UP001220530">
    <property type="component" value="Chromosome"/>
</dbReference>
<organism evidence="2 3">
    <name type="scientific">Devosia algicola</name>
    <dbReference type="NCBI Taxonomy" id="3026418"/>
    <lineage>
        <taxon>Bacteria</taxon>
        <taxon>Pseudomonadati</taxon>
        <taxon>Pseudomonadota</taxon>
        <taxon>Alphaproteobacteria</taxon>
        <taxon>Hyphomicrobiales</taxon>
        <taxon>Devosiaceae</taxon>
        <taxon>Devosia</taxon>
    </lineage>
</organism>
<dbReference type="EMBL" id="CP118246">
    <property type="protein sequence ID" value="WDR01744.1"/>
    <property type="molecule type" value="Genomic_DNA"/>
</dbReference>
<reference evidence="2 3" key="1">
    <citation type="submission" date="2023-02" db="EMBL/GenBank/DDBJ databases">
        <title>Devosia algicola sp. nov., isolated from the phycosphere of marine algae.</title>
        <authorList>
            <person name="Kim J.M."/>
            <person name="Lee J.K."/>
            <person name="Choi B.J."/>
            <person name="Bayburt H."/>
            <person name="Jeon C.O."/>
        </authorList>
    </citation>
    <scope>NUCLEOTIDE SEQUENCE [LARGE SCALE GENOMIC DNA]</scope>
    <source>
        <strain evidence="2 3">G20-9</strain>
    </source>
</reference>
<accession>A0ABY7YKL7</accession>
<evidence type="ECO:0000313" key="3">
    <source>
        <dbReference type="Proteomes" id="UP001220530"/>
    </source>
</evidence>
<dbReference type="GO" id="GO:0016746">
    <property type="term" value="F:acyltransferase activity"/>
    <property type="evidence" value="ECO:0007669"/>
    <property type="project" value="UniProtKB-KW"/>
</dbReference>
<dbReference type="SUPFAM" id="SSF55729">
    <property type="entry name" value="Acyl-CoA N-acyltransferases (Nat)"/>
    <property type="match status" value="1"/>
</dbReference>
<evidence type="ECO:0000313" key="2">
    <source>
        <dbReference type="EMBL" id="WDR01744.1"/>
    </source>
</evidence>
<keyword evidence="2" id="KW-0808">Transferase</keyword>
<gene>
    <name evidence="2" type="ORF">PSQ19_13480</name>
</gene>
<feature type="domain" description="BioF2-like acetyltransferase" evidence="1">
    <location>
        <begin position="183"/>
        <end position="326"/>
    </location>
</feature>
<dbReference type="RefSeq" id="WP_282218154.1">
    <property type="nucleotide sequence ID" value="NZ_CP118246.1"/>
</dbReference>
<protein>
    <submittedName>
        <fullName evidence="2">GNAT family N-acetyltransferase</fullName>
        <ecNumber evidence="2">2.3.1.-</ecNumber>
    </submittedName>
</protein>
<sequence length="384" mass="42682">MSDKPLPATQLRASIVQTRLEFDALAPSWTALERGNPSAIMFQSHAWAKAIFDFETARGNKHFDPVIICLYERGDLKAILPLERVRRTGRTVLTSIGHGFAQYGDMLLAPGIDPQMAMRKLLKAAAKAAPCDAITLLKVRADSAMAKGMPADRLVTGTKQGAPYVRLENFPDFASYFATIKTKTRKNMRNDRNRLERHGPVTHQVAKTAEQTRSIIERTMQGRADRLKQQGLTSRAFGDSAFFDFCRGLPDKSDLELMAMSLSHKGEPIAEQWGFVHNRRYYAFIASRDFANAESPGKLQLGEIIEVCAARGLVGADLMVPVMPYKLTWATDVIDVTDYALPLTLRGRLILTLWDQKLRPLAKAMVMAMPSSARGVVMKLLGKS</sequence>
<keyword evidence="3" id="KW-1185">Reference proteome</keyword>
<keyword evidence="2" id="KW-0012">Acyltransferase</keyword>